<comment type="subcellular location">
    <subcellularLocation>
        <location evidence="12">Cytoplasm</location>
    </subcellularLocation>
</comment>
<dbReference type="PANTHER" id="PTHR43090:SF2">
    <property type="entry name" value="1-(5-PHOSPHORIBOSYL)-5-[(5-PHOSPHORIBOSYLAMINO)METHYLIDENEAMINO] IMIDAZOLE-4-CARBOXAMIDE ISOMERASE"/>
    <property type="match status" value="1"/>
</dbReference>
<reference evidence="13 14" key="1">
    <citation type="submission" date="2024-07" db="EMBL/GenBank/DDBJ databases">
        <title>Section-level genome sequencing and comparative genomics of Aspergillus sections Usti and Cavernicolus.</title>
        <authorList>
            <consortium name="Lawrence Berkeley National Laboratory"/>
            <person name="Nybo J.L."/>
            <person name="Vesth T.C."/>
            <person name="Theobald S."/>
            <person name="Frisvad J.C."/>
            <person name="Larsen T.O."/>
            <person name="Kjaerboelling I."/>
            <person name="Rothschild-Mancinelli K."/>
            <person name="Lyhne E.K."/>
            <person name="Kogle M.E."/>
            <person name="Barry K."/>
            <person name="Clum A."/>
            <person name="Na H."/>
            <person name="Ledsgaard L."/>
            <person name="Lin J."/>
            <person name="Lipzen A."/>
            <person name="Kuo A."/>
            <person name="Riley R."/>
            <person name="Mondo S."/>
            <person name="Labutti K."/>
            <person name="Haridas S."/>
            <person name="Pangalinan J."/>
            <person name="Salamov A.A."/>
            <person name="Simmons B.A."/>
            <person name="Magnuson J.K."/>
            <person name="Chen J."/>
            <person name="Drula E."/>
            <person name="Henrissat B."/>
            <person name="Wiebenga A."/>
            <person name="Lubbers R.J."/>
            <person name="Gomes A.C."/>
            <person name="Makela M.R."/>
            <person name="Stajich J."/>
            <person name="Grigoriev I.V."/>
            <person name="Mortensen U.H."/>
            <person name="De Vries R.P."/>
            <person name="Baker S.E."/>
            <person name="Andersen M.R."/>
        </authorList>
    </citation>
    <scope>NUCLEOTIDE SEQUENCE [LARGE SCALE GENOMIC DNA]</scope>
    <source>
        <strain evidence="13 14">CBS 588.65</strain>
    </source>
</reference>
<proteinExistence type="inferred from homology"/>
<protein>
    <recommendedName>
        <fullName evidence="5 12">1-(5-phosphoribosyl)-5-[(5-phosphoribosylamino)methylideneamino] imidazole-4-carboxamide isomerase</fullName>
        <ecNumber evidence="4 12">5.3.1.16</ecNumber>
    </recommendedName>
    <alternativeName>
        <fullName evidence="10 12">5-proFAR isomerase</fullName>
    </alternativeName>
    <alternativeName>
        <fullName evidence="9 12">Phosphoribosylformimino-5-aminoimidazole carboxamide ribotide isomerase</fullName>
    </alternativeName>
</protein>
<dbReference type="Pfam" id="PF00977">
    <property type="entry name" value="His_biosynth"/>
    <property type="match status" value="1"/>
</dbReference>
<keyword evidence="6 11" id="KW-0028">Amino-acid biosynthesis</keyword>
<evidence type="ECO:0000256" key="4">
    <source>
        <dbReference type="ARBA" id="ARBA00012550"/>
    </source>
</evidence>
<keyword evidence="8 12" id="KW-0413">Isomerase</keyword>
<dbReference type="InterPro" id="IPR006062">
    <property type="entry name" value="His_biosynth"/>
</dbReference>
<comment type="similarity">
    <text evidence="3 11">Belongs to the HisA/HisF family.</text>
</comment>
<evidence type="ECO:0000313" key="13">
    <source>
        <dbReference type="EMBL" id="KAL2814636.1"/>
    </source>
</evidence>
<evidence type="ECO:0000313" key="14">
    <source>
        <dbReference type="Proteomes" id="UP001610334"/>
    </source>
</evidence>
<evidence type="ECO:0000256" key="2">
    <source>
        <dbReference type="ARBA" id="ARBA00005133"/>
    </source>
</evidence>
<evidence type="ECO:0000256" key="11">
    <source>
        <dbReference type="RuleBase" id="RU003657"/>
    </source>
</evidence>
<evidence type="ECO:0000256" key="1">
    <source>
        <dbReference type="ARBA" id="ARBA00000901"/>
    </source>
</evidence>
<evidence type="ECO:0000256" key="3">
    <source>
        <dbReference type="ARBA" id="ARBA00009667"/>
    </source>
</evidence>
<keyword evidence="7 11" id="KW-0368">Histidine biosynthesis</keyword>
<dbReference type="EMBL" id="JBFXLT010000032">
    <property type="protein sequence ID" value="KAL2814636.1"/>
    <property type="molecule type" value="Genomic_DNA"/>
</dbReference>
<evidence type="ECO:0000256" key="10">
    <source>
        <dbReference type="ARBA" id="ARBA00031376"/>
    </source>
</evidence>
<gene>
    <name evidence="13" type="ORF">BJX63DRAFT_196252</name>
</gene>
<dbReference type="InterPro" id="IPR011858">
    <property type="entry name" value="His6/HISN3"/>
</dbReference>
<organism evidence="13 14">
    <name type="scientific">Aspergillus granulosus</name>
    <dbReference type="NCBI Taxonomy" id="176169"/>
    <lineage>
        <taxon>Eukaryota</taxon>
        <taxon>Fungi</taxon>
        <taxon>Dikarya</taxon>
        <taxon>Ascomycota</taxon>
        <taxon>Pezizomycotina</taxon>
        <taxon>Eurotiomycetes</taxon>
        <taxon>Eurotiomycetidae</taxon>
        <taxon>Eurotiales</taxon>
        <taxon>Aspergillaceae</taxon>
        <taxon>Aspergillus</taxon>
        <taxon>Aspergillus subgen. Nidulantes</taxon>
    </lineage>
</organism>
<dbReference type="Gene3D" id="3.20.20.70">
    <property type="entry name" value="Aldolase class I"/>
    <property type="match status" value="1"/>
</dbReference>
<evidence type="ECO:0000256" key="8">
    <source>
        <dbReference type="ARBA" id="ARBA00023235"/>
    </source>
</evidence>
<dbReference type="InterPro" id="IPR013785">
    <property type="entry name" value="Aldolase_TIM"/>
</dbReference>
<dbReference type="SUPFAM" id="SSF51366">
    <property type="entry name" value="Ribulose-phoshate binding barrel"/>
    <property type="match status" value="1"/>
</dbReference>
<evidence type="ECO:0000256" key="7">
    <source>
        <dbReference type="ARBA" id="ARBA00023102"/>
    </source>
</evidence>
<dbReference type="Proteomes" id="UP001610334">
    <property type="component" value="Unassembled WGS sequence"/>
</dbReference>
<dbReference type="PANTHER" id="PTHR43090">
    <property type="entry name" value="1-(5-PHOSPHORIBOSYL)-5-[(5-PHOSPHORIBOSYLAMINO)METHYLIDENEAMINO] IMIDAZOLE-4-CARBOXAMIDE ISOMERASE"/>
    <property type="match status" value="1"/>
</dbReference>
<keyword evidence="14" id="KW-1185">Reference proteome</keyword>
<evidence type="ECO:0000256" key="6">
    <source>
        <dbReference type="ARBA" id="ARBA00022605"/>
    </source>
</evidence>
<evidence type="ECO:0000256" key="9">
    <source>
        <dbReference type="ARBA" id="ARBA00030547"/>
    </source>
</evidence>
<dbReference type="InterPro" id="IPR044524">
    <property type="entry name" value="Isoase_HisA-like"/>
</dbReference>
<name>A0ABR4HGM5_9EURO</name>
<comment type="caution">
    <text evidence="13">The sequence shown here is derived from an EMBL/GenBank/DDBJ whole genome shotgun (WGS) entry which is preliminary data.</text>
</comment>
<accession>A0ABR4HGM5</accession>
<dbReference type="EC" id="5.3.1.16" evidence="4 12"/>
<evidence type="ECO:0000256" key="12">
    <source>
        <dbReference type="RuleBase" id="RU364022"/>
    </source>
</evidence>
<dbReference type="InterPro" id="IPR011060">
    <property type="entry name" value="RibuloseP-bd_barrel"/>
</dbReference>
<comment type="catalytic activity">
    <reaction evidence="1 12">
        <text>1-(5-phospho-beta-D-ribosyl)-5-[(5-phospho-beta-D-ribosylamino)methylideneamino]imidazole-4-carboxamide = 5-[(5-phospho-1-deoxy-D-ribulos-1-ylimino)methylamino]-1-(5-phospho-beta-D-ribosyl)imidazole-4-carboxamide</text>
        <dbReference type="Rhea" id="RHEA:15469"/>
        <dbReference type="ChEBI" id="CHEBI:58435"/>
        <dbReference type="ChEBI" id="CHEBI:58525"/>
        <dbReference type="EC" id="5.3.1.16"/>
    </reaction>
</comment>
<keyword evidence="12" id="KW-0963">Cytoplasm</keyword>
<dbReference type="NCBIfam" id="TIGR02129">
    <property type="entry name" value="hisA_euk"/>
    <property type="match status" value="1"/>
</dbReference>
<evidence type="ECO:0000256" key="5">
    <source>
        <dbReference type="ARBA" id="ARBA00018464"/>
    </source>
</evidence>
<comment type="pathway">
    <text evidence="2 12">Amino-acid biosynthesis; L-histidine biosynthesis; L-histidine from 5-phospho-alpha-D-ribose 1-diphosphate: step 4/9.</text>
</comment>
<dbReference type="CDD" id="cd04723">
    <property type="entry name" value="HisA_HisF"/>
    <property type="match status" value="1"/>
</dbReference>
<sequence>MTQFRPCIDLHSGQVKQIVGGTLSNVESDLKTNYVSKLPASHYAALYQKHNLRGGHVVMLGPGNDDAAKEALRTWPAGLQVAGGITDKNAQYWIDQGAEKVIITSYLFPEGKFSLERLQSILSALGGDKSKLVLDLSCRRKDNTWFVAMNRWQTITEMEVNQESISLLEPYCSEFLIHAADVEGLQQGVDEELVSKLAQWCSIPVTYAGGARSLQDLEKVHLSSQGKVDLTIGSALDIFGGSGVTFEECVQWNKDHSSD</sequence>